<dbReference type="InterPro" id="IPR000792">
    <property type="entry name" value="Tscrpt_reg_LuxR_C"/>
</dbReference>
<dbReference type="InterPro" id="IPR016032">
    <property type="entry name" value="Sig_transdc_resp-reg_C-effctor"/>
</dbReference>
<dbReference type="PANTHER" id="PTHR34293:SF1">
    <property type="entry name" value="HTH-TYPE TRANSCRIPTIONAL REGULATOR TRMBL2"/>
    <property type="match status" value="1"/>
</dbReference>
<proteinExistence type="predicted"/>
<dbReference type="SMART" id="SM00421">
    <property type="entry name" value="HTH_LUXR"/>
    <property type="match status" value="1"/>
</dbReference>
<dbReference type="Proteomes" id="UP001198565">
    <property type="component" value="Unassembled WGS sequence"/>
</dbReference>
<dbReference type="RefSeq" id="WP_222976409.1">
    <property type="nucleotide sequence ID" value="NZ_JAINVZ010000005.1"/>
</dbReference>
<organism evidence="3 4">
    <name type="scientific">Streptantibioticus parmotrematis</name>
    <dbReference type="NCBI Taxonomy" id="2873249"/>
    <lineage>
        <taxon>Bacteria</taxon>
        <taxon>Bacillati</taxon>
        <taxon>Actinomycetota</taxon>
        <taxon>Actinomycetes</taxon>
        <taxon>Kitasatosporales</taxon>
        <taxon>Streptomycetaceae</taxon>
        <taxon>Streptantibioticus</taxon>
    </lineage>
</organism>
<dbReference type="InterPro" id="IPR051797">
    <property type="entry name" value="TrmB-like"/>
</dbReference>
<dbReference type="PANTHER" id="PTHR34293">
    <property type="entry name" value="HTH-TYPE TRANSCRIPTIONAL REGULATOR TRMBL2"/>
    <property type="match status" value="1"/>
</dbReference>
<sequence length="366" mass="39401">MTDGSTSTEFEATGLAAAAASRLDATRIAVYRWVALHGSLAPAQVARDEGMSEQEVRDAAEALVELGLVQRDPEEDGRMWAVDPHLVAAVITGPLENSIRDQQTRLRTVRDQFARLAEFYDEGVRAAPADLYLIPGLMEVRAALNRAADECREEMLTVQPGGTRSAEVLHEALARDSRLLGRGIAIRTLYHHTARFNSPSQAYVASASAMGAQYRTAHQLFGRVIIFDRELAFLPDHRGTWGAVVIRQPSIVHFLCDLFEQTWAQARPFSDAATDGLETVAKELDRTIVGLLAAGLKDETIARRIGVSPRTVRKHIADIMQVLNAESRFQAGVLAAARGLLPGDPSAGADGSGGGGAVGEVADSTV</sequence>
<dbReference type="EMBL" id="JAINVZ010000005">
    <property type="protein sequence ID" value="MBY8885227.1"/>
    <property type="molecule type" value="Genomic_DNA"/>
</dbReference>
<keyword evidence="4" id="KW-1185">Reference proteome</keyword>
<evidence type="ECO:0000256" key="1">
    <source>
        <dbReference type="SAM" id="MobiDB-lite"/>
    </source>
</evidence>
<dbReference type="Pfam" id="PF00196">
    <property type="entry name" value="GerE"/>
    <property type="match status" value="1"/>
</dbReference>
<comment type="caution">
    <text evidence="3">The sequence shown here is derived from an EMBL/GenBank/DDBJ whole genome shotgun (WGS) entry which is preliminary data.</text>
</comment>
<dbReference type="CDD" id="cd06170">
    <property type="entry name" value="LuxR_C_like"/>
    <property type="match status" value="1"/>
</dbReference>
<dbReference type="InterPro" id="IPR036388">
    <property type="entry name" value="WH-like_DNA-bd_sf"/>
</dbReference>
<feature type="domain" description="HTH luxR-type" evidence="2">
    <location>
        <begin position="280"/>
        <end position="339"/>
    </location>
</feature>
<reference evidence="3 4" key="1">
    <citation type="submission" date="2021-08" db="EMBL/GenBank/DDBJ databases">
        <title>Streptomyces sp. PTM05 isolated from lichen.</title>
        <authorList>
            <person name="Somphong A."/>
            <person name="Phongsopitanun W."/>
            <person name="Tanasupawat S."/>
        </authorList>
    </citation>
    <scope>NUCLEOTIDE SEQUENCE [LARGE SCALE GENOMIC DNA]</scope>
    <source>
        <strain evidence="3 4">Ptm05</strain>
    </source>
</reference>
<dbReference type="PROSITE" id="PS50043">
    <property type="entry name" value="HTH_LUXR_2"/>
    <property type="match status" value="1"/>
</dbReference>
<name>A0ABS7QTS3_9ACTN</name>
<evidence type="ECO:0000313" key="3">
    <source>
        <dbReference type="EMBL" id="MBY8885227.1"/>
    </source>
</evidence>
<evidence type="ECO:0000313" key="4">
    <source>
        <dbReference type="Proteomes" id="UP001198565"/>
    </source>
</evidence>
<accession>A0ABS7QTS3</accession>
<dbReference type="SUPFAM" id="SSF46894">
    <property type="entry name" value="C-terminal effector domain of the bipartite response regulators"/>
    <property type="match status" value="1"/>
</dbReference>
<dbReference type="SUPFAM" id="SSF46785">
    <property type="entry name" value="Winged helix' DNA-binding domain"/>
    <property type="match status" value="1"/>
</dbReference>
<dbReference type="InterPro" id="IPR036390">
    <property type="entry name" value="WH_DNA-bd_sf"/>
</dbReference>
<feature type="region of interest" description="Disordered" evidence="1">
    <location>
        <begin position="346"/>
        <end position="366"/>
    </location>
</feature>
<dbReference type="Gene3D" id="1.10.10.10">
    <property type="entry name" value="Winged helix-like DNA-binding domain superfamily/Winged helix DNA-binding domain"/>
    <property type="match status" value="2"/>
</dbReference>
<gene>
    <name evidence="3" type="ORF">K7472_10260</name>
</gene>
<protein>
    <submittedName>
        <fullName evidence="3">Helix-turn-helix transcriptional regulator</fullName>
    </submittedName>
</protein>
<evidence type="ECO:0000259" key="2">
    <source>
        <dbReference type="PROSITE" id="PS50043"/>
    </source>
</evidence>